<evidence type="ECO:0000256" key="3">
    <source>
        <dbReference type="ARBA" id="ARBA00022490"/>
    </source>
</evidence>
<accession>A0A4R6A9Q9</accession>
<dbReference type="NCBIfam" id="TIGR01345">
    <property type="entry name" value="malate_syn_G"/>
    <property type="match status" value="1"/>
</dbReference>
<dbReference type="RefSeq" id="WP_133396737.1">
    <property type="nucleotide sequence ID" value="NZ_SNAA01000008.1"/>
</dbReference>
<evidence type="ECO:0000256" key="10">
    <source>
        <dbReference type="HAMAP-Rule" id="MF_00641"/>
    </source>
</evidence>
<evidence type="ECO:0000313" key="19">
    <source>
        <dbReference type="EMBL" id="TDL79727.1"/>
    </source>
</evidence>
<keyword evidence="3 10" id="KW-0963">Cytoplasm</keyword>
<dbReference type="EMBL" id="SNAA01000008">
    <property type="protein sequence ID" value="TDL79727.1"/>
    <property type="molecule type" value="Genomic_DNA"/>
</dbReference>
<keyword evidence="6 10" id="KW-0479">Metal-binding</keyword>
<dbReference type="GO" id="GO:0006099">
    <property type="term" value="P:tricarboxylic acid cycle"/>
    <property type="evidence" value="ECO:0007669"/>
    <property type="project" value="UniProtKB-KW"/>
</dbReference>
<keyword evidence="20" id="KW-1185">Reference proteome</keyword>
<comment type="function">
    <text evidence="10">Involved in the glycolate utilization. Catalyzes the condensation and subsequent hydrolysis of acetyl-coenzyme A (acetyl-CoA) and glyoxylate to form malate and CoA.</text>
</comment>
<feature type="binding site" evidence="10">
    <location>
        <position position="451"/>
    </location>
    <ligand>
        <name>glyoxylate</name>
        <dbReference type="ChEBI" id="CHEBI:36655"/>
    </ligand>
</feature>
<dbReference type="UniPathway" id="UPA00703">
    <property type="reaction ID" value="UER00720"/>
</dbReference>
<evidence type="ECO:0000256" key="13">
    <source>
        <dbReference type="RuleBase" id="RU003572"/>
    </source>
</evidence>
<feature type="binding site" evidence="10">
    <location>
        <position position="451"/>
    </location>
    <ligand>
        <name>Mg(2+)</name>
        <dbReference type="ChEBI" id="CHEBI:18420"/>
    </ligand>
</feature>
<dbReference type="InterPro" id="IPR046363">
    <property type="entry name" value="MS_N_TIM-barrel_dom"/>
</dbReference>
<evidence type="ECO:0000256" key="7">
    <source>
        <dbReference type="ARBA" id="ARBA00022842"/>
    </source>
</evidence>
<dbReference type="HAMAP" id="MF_00641">
    <property type="entry name" value="Malate_synth_G"/>
    <property type="match status" value="1"/>
</dbReference>
<feature type="binding site" evidence="10">
    <location>
        <position position="479"/>
    </location>
    <ligand>
        <name>Mg(2+)</name>
        <dbReference type="ChEBI" id="CHEBI:18420"/>
    </ligand>
</feature>
<dbReference type="OrthoDB" id="9762054at2"/>
<evidence type="ECO:0000256" key="14">
    <source>
        <dbReference type="SAM" id="MobiDB-lite"/>
    </source>
</evidence>
<keyword evidence="19" id="KW-0012">Acyltransferase</keyword>
<evidence type="ECO:0000256" key="11">
    <source>
        <dbReference type="NCBIfam" id="TIGR01345"/>
    </source>
</evidence>
<evidence type="ECO:0000256" key="5">
    <source>
        <dbReference type="ARBA" id="ARBA00022679"/>
    </source>
</evidence>
<protein>
    <recommendedName>
        <fullName evidence="10 11">Malate synthase G</fullName>
        <ecNumber evidence="10 11">2.3.3.9</ecNumber>
    </recommendedName>
</protein>
<comment type="subcellular location">
    <subcellularLocation>
        <location evidence="10 13">Cytoplasm</location>
    </subcellularLocation>
</comment>
<dbReference type="GO" id="GO:0005829">
    <property type="term" value="C:cytosol"/>
    <property type="evidence" value="ECO:0007669"/>
    <property type="project" value="TreeGrafter"/>
</dbReference>
<comment type="subunit">
    <text evidence="10">Monomer.</text>
</comment>
<dbReference type="InterPro" id="IPR006253">
    <property type="entry name" value="Malate_synthG"/>
</dbReference>
<evidence type="ECO:0000256" key="9">
    <source>
        <dbReference type="ARBA" id="ARBA00047918"/>
    </source>
</evidence>
<comment type="pathway">
    <text evidence="10 13">Carbohydrate metabolism; glyoxylate cycle; (S)-malate from isocitrate: step 2/2.</text>
</comment>
<feature type="active site" description="Proton acceptor" evidence="10 12">
    <location>
        <position position="361"/>
    </location>
</feature>
<feature type="active site" description="Proton donor" evidence="10 12">
    <location>
        <position position="651"/>
    </location>
</feature>
<dbReference type="InterPro" id="IPR048355">
    <property type="entry name" value="MS_C"/>
</dbReference>
<feature type="binding site" evidence="10">
    <location>
        <position position="334"/>
    </location>
    <ligand>
        <name>acetyl-CoA</name>
        <dbReference type="ChEBI" id="CHEBI:57288"/>
    </ligand>
</feature>
<comment type="similarity">
    <text evidence="10 13">Belongs to the malate synthase family. GlcB subfamily.</text>
</comment>
<dbReference type="InterPro" id="IPR001465">
    <property type="entry name" value="Malate_synthase_TIM"/>
</dbReference>
<comment type="caution">
    <text evidence="10">Lacks conserved residue(s) required for the propagation of feature annotation.</text>
</comment>
<dbReference type="PANTHER" id="PTHR42739">
    <property type="entry name" value="MALATE SYNTHASE G"/>
    <property type="match status" value="1"/>
</dbReference>
<feature type="binding site" evidence="10">
    <location>
        <position position="297"/>
    </location>
    <ligand>
        <name>acetyl-CoA</name>
        <dbReference type="ChEBI" id="CHEBI:57288"/>
    </ligand>
</feature>
<feature type="binding site" evidence="10">
    <location>
        <begin position="476"/>
        <end position="479"/>
    </location>
    <ligand>
        <name>glyoxylate</name>
        <dbReference type="ChEBI" id="CHEBI:36655"/>
    </ligand>
</feature>
<dbReference type="Proteomes" id="UP000295701">
    <property type="component" value="Unassembled WGS sequence"/>
</dbReference>
<dbReference type="Gene3D" id="3.20.20.360">
    <property type="entry name" value="Malate synthase, domain 3"/>
    <property type="match status" value="2"/>
</dbReference>
<feature type="domain" description="Malate synthase TIM barrel" evidence="15">
    <location>
        <begin position="358"/>
        <end position="598"/>
    </location>
</feature>
<evidence type="ECO:0000313" key="20">
    <source>
        <dbReference type="Proteomes" id="UP000295701"/>
    </source>
</evidence>
<dbReference type="AlphaFoldDB" id="A0A4R6A9Q9"/>
<sequence length="741" mass="80463">MTQRTERAGLQVAADLAEFIEDRAMPGTGIEPGPFWEGFAAILRDLTPRNRALLDTRDELQARIDDWHRAHPGDTGGGGAYRDFLSEIGYIVPEGDDFTIDTPETDPEFARIAGPQLVVPVMNARYALNAANARWGSLYDALYGTDALGDLPARGGFDAQRGKRVVARAKAFLDAHFPLFSGSHVDLVGYRITDKGLEGLVLNGEDWRGDQTTQSREVPSKGAAPNVHHGVPLADPAQLVGFRGDRDAPTRIVLAHNDLHIDIVIDREHFIGKDDPAGVADIEMESAISVIMDCEDSVAAVDAEDKVLAYSNWLGLMKGDLSAEIEKGGRTVTRRLAEDRHYDTPDGGTLRLKARALMLVRNVGHLMTNPAILTEEGDEVYEGLMDAVVTVLCAMHDLNRGGGNSETGSVYVVKPKLHGPDEVAFSDEIFGRVEALLGLPANTVKIGVMDEERRTSVNLKECIRAAKSRIAFINTGFLDRTGDEIHTSMEAGAMIPKGEMKNSAWIRAYEDRNVDIGLACGLPGRAQIGKGMWAMPDRMADMLEAKVAHPEAGANCAWVPSPTAATLHAIHYHEVNVAGVQARLAGQGLRGSLDDLLTIPLAKGANWSDDEITAEVENNAQGILGYVVRWVDQGVGCSKVPDIHDVGLMEDRATCRISSQALANWLHHGVVSRESVMDAMRRMAEVVDRQNADDPDYVPMAPGFDGPAFRAACALVFEGREQPSGYTEPLLHEARLERKAG</sequence>
<keyword evidence="4 10" id="KW-0816">Tricarboxylic acid cycle</keyword>
<dbReference type="InterPro" id="IPR011076">
    <property type="entry name" value="Malate_synth_sf"/>
</dbReference>
<feature type="domain" description="Malate synthase G alpha-beta insertion" evidence="17">
    <location>
        <begin position="157"/>
        <end position="205"/>
    </location>
</feature>
<dbReference type="InterPro" id="IPR048356">
    <property type="entry name" value="MS_N"/>
</dbReference>
<evidence type="ECO:0000259" key="18">
    <source>
        <dbReference type="Pfam" id="PF20659"/>
    </source>
</evidence>
<dbReference type="InterPro" id="IPR044856">
    <property type="entry name" value="Malate_synth_C_sf"/>
</dbReference>
<dbReference type="Pfam" id="PF20658">
    <property type="entry name" value="MSG_insertion"/>
    <property type="match status" value="1"/>
</dbReference>
<proteinExistence type="inferred from homology"/>
<keyword evidence="2 10" id="KW-0329">Glyoxylate bypass</keyword>
<dbReference type="GO" id="GO:0000287">
    <property type="term" value="F:magnesium ion binding"/>
    <property type="evidence" value="ECO:0007669"/>
    <property type="project" value="TreeGrafter"/>
</dbReference>
<evidence type="ECO:0000259" key="16">
    <source>
        <dbReference type="Pfam" id="PF20656"/>
    </source>
</evidence>
<dbReference type="PANTHER" id="PTHR42739:SF1">
    <property type="entry name" value="MALATE SYNTHASE G"/>
    <property type="match status" value="1"/>
</dbReference>
<evidence type="ECO:0000256" key="2">
    <source>
        <dbReference type="ARBA" id="ARBA00022435"/>
    </source>
</evidence>
<keyword evidence="5 10" id="KW-0808">Transferase</keyword>
<keyword evidence="7 10" id="KW-0460">Magnesium</keyword>
<reference evidence="19 20" key="1">
    <citation type="submission" date="2019-03" db="EMBL/GenBank/DDBJ databases">
        <title>Primorskyibacter sp. SS33 isolated from sediments.</title>
        <authorList>
            <person name="Xunke S."/>
        </authorList>
    </citation>
    <scope>NUCLEOTIDE SEQUENCE [LARGE SCALE GENOMIC DNA]</scope>
    <source>
        <strain evidence="19 20">SS33</strain>
    </source>
</reference>
<dbReference type="Gene3D" id="1.20.1220.12">
    <property type="entry name" value="Malate synthase, domain III"/>
    <property type="match status" value="1"/>
</dbReference>
<comment type="cofactor">
    <cofactor evidence="1 10">
        <name>Mg(2+)</name>
        <dbReference type="ChEBI" id="CHEBI:18420"/>
    </cofactor>
</comment>
<dbReference type="InterPro" id="IPR048357">
    <property type="entry name" value="MSG_insertion"/>
</dbReference>
<gene>
    <name evidence="10" type="primary">glcB</name>
    <name evidence="19" type="ORF">E2L08_08975</name>
</gene>
<evidence type="ECO:0000259" key="15">
    <source>
        <dbReference type="Pfam" id="PF01274"/>
    </source>
</evidence>
<keyword evidence="8 10" id="KW-0558">Oxidation</keyword>
<dbReference type="GO" id="GO:0006097">
    <property type="term" value="P:glyoxylate cycle"/>
    <property type="evidence" value="ECO:0007669"/>
    <property type="project" value="UniProtKB-UniRule"/>
</dbReference>
<feature type="binding site" evidence="10">
    <location>
        <begin position="125"/>
        <end position="126"/>
    </location>
    <ligand>
        <name>acetyl-CoA</name>
        <dbReference type="ChEBI" id="CHEBI:57288"/>
    </ligand>
</feature>
<feature type="modified residue" description="Cysteine sulfenic acid (-SOH)" evidence="10">
    <location>
        <position position="637"/>
    </location>
</feature>
<organism evidence="19 20">
    <name type="scientific">Palleronia sediminis</name>
    <dbReference type="NCBI Taxonomy" id="2547833"/>
    <lineage>
        <taxon>Bacteria</taxon>
        <taxon>Pseudomonadati</taxon>
        <taxon>Pseudomonadota</taxon>
        <taxon>Alphaproteobacteria</taxon>
        <taxon>Rhodobacterales</taxon>
        <taxon>Roseobacteraceae</taxon>
        <taxon>Palleronia</taxon>
    </lineage>
</organism>
<evidence type="ECO:0000256" key="6">
    <source>
        <dbReference type="ARBA" id="ARBA00022723"/>
    </source>
</evidence>
<evidence type="ECO:0000256" key="1">
    <source>
        <dbReference type="ARBA" id="ARBA00001946"/>
    </source>
</evidence>
<dbReference type="Pfam" id="PF20659">
    <property type="entry name" value="MS_C"/>
    <property type="match status" value="1"/>
</dbReference>
<feature type="binding site" evidence="10">
    <location>
        <position position="361"/>
    </location>
    <ligand>
        <name>glyoxylate</name>
        <dbReference type="ChEBI" id="CHEBI:36655"/>
    </ligand>
</feature>
<dbReference type="Pfam" id="PF20656">
    <property type="entry name" value="MS_N"/>
    <property type="match status" value="1"/>
</dbReference>
<evidence type="ECO:0000256" key="8">
    <source>
        <dbReference type="ARBA" id="ARBA00023097"/>
    </source>
</evidence>
<dbReference type="GO" id="GO:0004474">
    <property type="term" value="F:malate synthase activity"/>
    <property type="evidence" value="ECO:0007669"/>
    <property type="project" value="UniProtKB-UniRule"/>
</dbReference>
<evidence type="ECO:0000256" key="12">
    <source>
        <dbReference type="PIRSR" id="PIRSR601465-50"/>
    </source>
</evidence>
<dbReference type="NCBIfam" id="NF002825">
    <property type="entry name" value="PRK02999.1"/>
    <property type="match status" value="1"/>
</dbReference>
<evidence type="ECO:0000259" key="17">
    <source>
        <dbReference type="Pfam" id="PF20658"/>
    </source>
</evidence>
<feature type="domain" description="Malate synthase N-terminal" evidence="16">
    <location>
        <begin position="17"/>
        <end position="73"/>
    </location>
</feature>
<name>A0A4R6A9Q9_9RHOB</name>
<dbReference type="SUPFAM" id="SSF51645">
    <property type="entry name" value="Malate synthase G"/>
    <property type="match status" value="1"/>
</dbReference>
<feature type="binding site" evidence="10">
    <location>
        <position position="560"/>
    </location>
    <ligand>
        <name>acetyl-CoA</name>
        <dbReference type="ChEBI" id="CHEBI:57288"/>
    </ligand>
</feature>
<dbReference type="EC" id="2.3.3.9" evidence="10 11"/>
<dbReference type="Pfam" id="PF01274">
    <property type="entry name" value="MS_TIM-barrel"/>
    <property type="match status" value="1"/>
</dbReference>
<dbReference type="GO" id="GO:0009436">
    <property type="term" value="P:glyoxylate catabolic process"/>
    <property type="evidence" value="ECO:0007669"/>
    <property type="project" value="TreeGrafter"/>
</dbReference>
<comment type="caution">
    <text evidence="19">The sequence shown here is derived from an EMBL/GenBank/DDBJ whole genome shotgun (WGS) entry which is preliminary data.</text>
</comment>
<comment type="catalytic activity">
    <reaction evidence="9 10 13">
        <text>glyoxylate + acetyl-CoA + H2O = (S)-malate + CoA + H(+)</text>
        <dbReference type="Rhea" id="RHEA:18181"/>
        <dbReference type="ChEBI" id="CHEBI:15377"/>
        <dbReference type="ChEBI" id="CHEBI:15378"/>
        <dbReference type="ChEBI" id="CHEBI:15589"/>
        <dbReference type="ChEBI" id="CHEBI:36655"/>
        <dbReference type="ChEBI" id="CHEBI:57287"/>
        <dbReference type="ChEBI" id="CHEBI:57288"/>
        <dbReference type="EC" id="2.3.3.9"/>
    </reaction>
</comment>
<feature type="binding site" evidence="10">
    <location>
        <position position="118"/>
    </location>
    <ligand>
        <name>acetyl-CoA</name>
        <dbReference type="ChEBI" id="CHEBI:57288"/>
    </ligand>
</feature>
<evidence type="ECO:0000256" key="4">
    <source>
        <dbReference type="ARBA" id="ARBA00022532"/>
    </source>
</evidence>
<feature type="region of interest" description="Disordered" evidence="14">
    <location>
        <begin position="208"/>
        <end position="229"/>
    </location>
</feature>
<feature type="domain" description="Malate synthase C-terminal" evidence="18">
    <location>
        <begin position="611"/>
        <end position="694"/>
    </location>
</feature>